<keyword evidence="1" id="KW-0472">Membrane</keyword>
<accession>A0A1H1FHF6</accession>
<dbReference type="Proteomes" id="UP000199444">
    <property type="component" value="Unassembled WGS sequence"/>
</dbReference>
<sequence>MWYWLTLGGEPFITFGTSHIIMLLIYFIGIVIFILFLKKILSNTTLYNIIRWILFSLLILSEVSYQTWTAVNGIWSLREHTPLHLCGIAGITGAIALVTHNRKLIQITFFIGLIPALLALVTPELPYDVPHYRFWKFFIHHTAISWASIFLVATNSLKINFKSLLETFGYLLLYAIIIGFFINPFLDSNYLYLSHTPTATTPLDMLGSGIWYYINLCVLAFIAFFVQLQIYKLLKREKSTLK</sequence>
<dbReference type="EMBL" id="FNKD01000004">
    <property type="protein sequence ID" value="SDR00300.1"/>
    <property type="molecule type" value="Genomic_DNA"/>
</dbReference>
<organism evidence="2 3">
    <name type="scientific">Virgibacillus salinus</name>
    <dbReference type="NCBI Taxonomy" id="553311"/>
    <lineage>
        <taxon>Bacteria</taxon>
        <taxon>Bacillati</taxon>
        <taxon>Bacillota</taxon>
        <taxon>Bacilli</taxon>
        <taxon>Bacillales</taxon>
        <taxon>Bacillaceae</taxon>
        <taxon>Virgibacillus</taxon>
    </lineage>
</organism>
<dbReference type="InterPro" id="IPR011737">
    <property type="entry name" value="CHP02206_TP0381"/>
</dbReference>
<name>A0A1H1FHF6_9BACI</name>
<feature type="transmembrane region" description="Helical" evidence="1">
    <location>
        <begin position="80"/>
        <end position="97"/>
    </location>
</feature>
<evidence type="ECO:0000256" key="1">
    <source>
        <dbReference type="SAM" id="Phobius"/>
    </source>
</evidence>
<reference evidence="2 3" key="1">
    <citation type="submission" date="2016-10" db="EMBL/GenBank/DDBJ databases">
        <authorList>
            <person name="de Groot N.N."/>
        </authorList>
    </citation>
    <scope>NUCLEOTIDE SEQUENCE [LARGE SCALE GENOMIC DNA]</scope>
    <source>
        <strain evidence="2 3">CGMCC 1.10449</strain>
    </source>
</reference>
<evidence type="ECO:0000313" key="2">
    <source>
        <dbReference type="EMBL" id="SDR00300.1"/>
    </source>
</evidence>
<protein>
    <submittedName>
        <fullName evidence="2">Conserved hypothetical integral membrane protein TIGR02206</fullName>
    </submittedName>
</protein>
<keyword evidence="1" id="KW-0812">Transmembrane</keyword>
<dbReference type="RefSeq" id="WP_092493971.1">
    <property type="nucleotide sequence ID" value="NZ_FNKD01000004.1"/>
</dbReference>
<gene>
    <name evidence="2" type="ORF">SAMN05216231_3208</name>
</gene>
<dbReference type="NCBIfam" id="TIGR02206">
    <property type="entry name" value="intg_mem_TP0381"/>
    <property type="match status" value="1"/>
</dbReference>
<proteinExistence type="predicted"/>
<feature type="transmembrane region" description="Helical" evidence="1">
    <location>
        <begin position="134"/>
        <end position="155"/>
    </location>
</feature>
<evidence type="ECO:0000313" key="3">
    <source>
        <dbReference type="Proteomes" id="UP000199444"/>
    </source>
</evidence>
<feature type="transmembrane region" description="Helical" evidence="1">
    <location>
        <begin position="210"/>
        <end position="234"/>
    </location>
</feature>
<dbReference type="AlphaFoldDB" id="A0A1H1FHF6"/>
<dbReference type="STRING" id="553311.SAMN05216231_3208"/>
<keyword evidence="1" id="KW-1133">Transmembrane helix</keyword>
<dbReference type="Pfam" id="PF14808">
    <property type="entry name" value="TMEM164"/>
    <property type="match status" value="1"/>
</dbReference>
<feature type="transmembrane region" description="Helical" evidence="1">
    <location>
        <begin position="12"/>
        <end position="37"/>
    </location>
</feature>
<feature type="transmembrane region" description="Helical" evidence="1">
    <location>
        <begin position="104"/>
        <end position="122"/>
    </location>
</feature>
<keyword evidence="3" id="KW-1185">Reference proteome</keyword>
<feature type="transmembrane region" description="Helical" evidence="1">
    <location>
        <begin position="49"/>
        <end position="68"/>
    </location>
</feature>
<feature type="transmembrane region" description="Helical" evidence="1">
    <location>
        <begin position="167"/>
        <end position="186"/>
    </location>
</feature>